<evidence type="ECO:0000313" key="3">
    <source>
        <dbReference type="Proteomes" id="UP000295645"/>
    </source>
</evidence>
<protein>
    <submittedName>
        <fullName evidence="2">Uncharacterized protein</fullName>
    </submittedName>
</protein>
<reference evidence="2 3" key="1">
    <citation type="submission" date="2019-03" db="EMBL/GenBank/DDBJ databases">
        <title>Above-ground endophytic microbial communities from plants in different locations in the United States.</title>
        <authorList>
            <person name="Frank C."/>
        </authorList>
    </citation>
    <scope>NUCLEOTIDE SEQUENCE [LARGE SCALE GENOMIC DNA]</scope>
    <source>
        <strain evidence="2 3">LP_13_YM</strain>
    </source>
</reference>
<gene>
    <name evidence="2" type="ORF">EC912_102701</name>
</gene>
<evidence type="ECO:0000313" key="2">
    <source>
        <dbReference type="EMBL" id="TCV96350.1"/>
    </source>
</evidence>
<keyword evidence="3" id="KW-1185">Reference proteome</keyword>
<dbReference type="Proteomes" id="UP000295645">
    <property type="component" value="Unassembled WGS sequence"/>
</dbReference>
<feature type="transmembrane region" description="Helical" evidence="1">
    <location>
        <begin position="47"/>
        <end position="67"/>
    </location>
</feature>
<keyword evidence="1" id="KW-1133">Transmembrane helix</keyword>
<dbReference type="AlphaFoldDB" id="A0A4R3YUW0"/>
<organism evidence="2 3">
    <name type="scientific">Luteibacter rhizovicinus</name>
    <dbReference type="NCBI Taxonomy" id="242606"/>
    <lineage>
        <taxon>Bacteria</taxon>
        <taxon>Pseudomonadati</taxon>
        <taxon>Pseudomonadota</taxon>
        <taxon>Gammaproteobacteria</taxon>
        <taxon>Lysobacterales</taxon>
        <taxon>Rhodanobacteraceae</taxon>
        <taxon>Luteibacter</taxon>
    </lineage>
</organism>
<keyword evidence="1" id="KW-0472">Membrane</keyword>
<sequence>MTPEYKFDLKEILSQPRFKGFRFGVLGVLLAFIAFGVFLVGFPGLGVITFVAAFALTVVGFVLHLNWMRQRRPPH</sequence>
<comment type="caution">
    <text evidence="2">The sequence shown here is derived from an EMBL/GenBank/DDBJ whole genome shotgun (WGS) entry which is preliminary data.</text>
</comment>
<dbReference type="RefSeq" id="WP_132142540.1">
    <property type="nucleotide sequence ID" value="NZ_SMCS01000002.1"/>
</dbReference>
<keyword evidence="1" id="KW-0812">Transmembrane</keyword>
<name>A0A4R3YUW0_9GAMM</name>
<dbReference type="EMBL" id="SMCS01000002">
    <property type="protein sequence ID" value="TCV96350.1"/>
    <property type="molecule type" value="Genomic_DNA"/>
</dbReference>
<feature type="transmembrane region" description="Helical" evidence="1">
    <location>
        <begin position="21"/>
        <end position="41"/>
    </location>
</feature>
<accession>A0A4R3YUW0</accession>
<proteinExistence type="predicted"/>
<evidence type="ECO:0000256" key="1">
    <source>
        <dbReference type="SAM" id="Phobius"/>
    </source>
</evidence>